<name>A0AA96RL72_9BACL</name>
<evidence type="ECO:0000313" key="2">
    <source>
        <dbReference type="EMBL" id="WNR42832.1"/>
    </source>
</evidence>
<evidence type="ECO:0000256" key="1">
    <source>
        <dbReference type="SAM" id="Phobius"/>
    </source>
</evidence>
<organism evidence="2 3">
    <name type="scientific">Paenibacillus roseopurpureus</name>
    <dbReference type="NCBI Taxonomy" id="2918901"/>
    <lineage>
        <taxon>Bacteria</taxon>
        <taxon>Bacillati</taxon>
        <taxon>Bacillota</taxon>
        <taxon>Bacilli</taxon>
        <taxon>Bacillales</taxon>
        <taxon>Paenibacillaceae</taxon>
        <taxon>Paenibacillus</taxon>
    </lineage>
</organism>
<accession>A0AA96RL72</accession>
<keyword evidence="1" id="KW-0472">Membrane</keyword>
<reference evidence="2" key="1">
    <citation type="submission" date="2022-02" db="EMBL/GenBank/DDBJ databases">
        <title>Paenibacillus sp. MBLB1832 Whole Genome Shotgun Sequencing.</title>
        <authorList>
            <person name="Hwang C.Y."/>
            <person name="Cho E.-S."/>
            <person name="Seo M.-J."/>
        </authorList>
    </citation>
    <scope>NUCLEOTIDE SEQUENCE</scope>
    <source>
        <strain evidence="2">MBLB1832</strain>
    </source>
</reference>
<dbReference type="EMBL" id="CP130319">
    <property type="protein sequence ID" value="WNR42832.1"/>
    <property type="molecule type" value="Genomic_DNA"/>
</dbReference>
<dbReference type="Pfam" id="PF14099">
    <property type="entry name" value="Polysacc_lyase"/>
    <property type="match status" value="1"/>
</dbReference>
<proteinExistence type="predicted"/>
<dbReference type="Gene3D" id="2.60.120.200">
    <property type="match status" value="1"/>
</dbReference>
<dbReference type="GO" id="GO:0016829">
    <property type="term" value="F:lyase activity"/>
    <property type="evidence" value="ECO:0007669"/>
    <property type="project" value="UniProtKB-KW"/>
</dbReference>
<dbReference type="AlphaFoldDB" id="A0AA96RL72"/>
<dbReference type="RefSeq" id="WP_314796604.1">
    <property type="nucleotide sequence ID" value="NZ_CP130319.1"/>
</dbReference>
<keyword evidence="1" id="KW-1133">Transmembrane helix</keyword>
<protein>
    <submittedName>
        <fullName evidence="2">Heparin lyase I family protein</fullName>
    </submittedName>
</protein>
<gene>
    <name evidence="2" type="ORF">MJB10_17115</name>
</gene>
<dbReference type="KEGG" id="proo:MJB10_17115"/>
<evidence type="ECO:0000313" key="3">
    <source>
        <dbReference type="Proteomes" id="UP001304650"/>
    </source>
</evidence>
<dbReference type="InterPro" id="IPR025975">
    <property type="entry name" value="Polysacc_lyase"/>
</dbReference>
<sequence length="169" mass="19088">MKRYANLCFRLFIVTALINVLVLPLQTKEASAAVSFYNSGTTSGWDTTITPGKPYNLRSVTGPTRDGGQALRMELRYGEPDPFGSYHSEVVKNNTGNYGQTRWYGFSTYVPDDYVFGQNVITTQWWSYAPAQPVMDISITSQGNWSVKQQWVYPQTSSGLNRQGCWLRC</sequence>
<feature type="transmembrane region" description="Helical" evidence="1">
    <location>
        <begin position="7"/>
        <end position="25"/>
    </location>
</feature>
<dbReference type="Proteomes" id="UP001304650">
    <property type="component" value="Chromosome"/>
</dbReference>
<keyword evidence="1" id="KW-0812">Transmembrane</keyword>
<keyword evidence="3" id="KW-1185">Reference proteome</keyword>
<keyword evidence="2" id="KW-0456">Lyase</keyword>